<evidence type="ECO:0000259" key="3">
    <source>
        <dbReference type="PROSITE" id="PS00498"/>
    </source>
</evidence>
<evidence type="ECO:0000256" key="1">
    <source>
        <dbReference type="SAM" id="SignalP"/>
    </source>
</evidence>
<reference evidence="5" key="2">
    <citation type="submission" date="2022-03" db="EMBL/GenBank/DDBJ databases">
        <title>Genome Encyclopedia of Bacteria and Archaea VI: Functional Genomics of Type Strains.</title>
        <authorList>
            <person name="Whitman W."/>
        </authorList>
    </citation>
    <scope>NUCLEOTIDE SEQUENCE</scope>
    <source>
        <strain evidence="5">HSC-15S17</strain>
    </source>
</reference>
<proteinExistence type="predicted"/>
<dbReference type="Proteomes" id="UP001162889">
    <property type="component" value="Unassembled WGS sequence"/>
</dbReference>
<dbReference type="PROSITE" id="PS00498">
    <property type="entry name" value="TYROSINASE_2"/>
    <property type="match status" value="1"/>
</dbReference>
<name>A0AA41H3T0_9BURK</name>
<dbReference type="GO" id="GO:0016491">
    <property type="term" value="F:oxidoreductase activity"/>
    <property type="evidence" value="ECO:0007669"/>
    <property type="project" value="InterPro"/>
</dbReference>
<dbReference type="PROSITE" id="PS00497">
    <property type="entry name" value="TYROSINASE_1"/>
    <property type="match status" value="1"/>
</dbReference>
<dbReference type="Pfam" id="PF00264">
    <property type="entry name" value="Tyrosinase"/>
    <property type="match status" value="2"/>
</dbReference>
<protein>
    <submittedName>
        <fullName evidence="4">Tyrosinase family protein</fullName>
    </submittedName>
</protein>
<evidence type="ECO:0000313" key="5">
    <source>
        <dbReference type="EMBL" id="MCP2008723.1"/>
    </source>
</evidence>
<gene>
    <name evidence="4" type="ORF">KVP70_06440</name>
    <name evidence="5" type="ORF">L1274_002431</name>
</gene>
<dbReference type="PANTHER" id="PTHR11474:SF76">
    <property type="entry name" value="SHKT DOMAIN-CONTAINING PROTEIN"/>
    <property type="match status" value="1"/>
</dbReference>
<dbReference type="RefSeq" id="WP_217941327.1">
    <property type="nucleotide sequence ID" value="NZ_JAHTGR010000003.1"/>
</dbReference>
<feature type="signal peptide" evidence="1">
    <location>
        <begin position="1"/>
        <end position="22"/>
    </location>
</feature>
<feature type="domain" description="Tyrosinase copper-binding" evidence="2">
    <location>
        <begin position="132"/>
        <end position="149"/>
    </location>
</feature>
<dbReference type="EMBL" id="JALJZU010000004">
    <property type="protein sequence ID" value="MCP2008723.1"/>
    <property type="molecule type" value="Genomic_DNA"/>
</dbReference>
<dbReference type="EMBL" id="JAHTGR010000003">
    <property type="protein sequence ID" value="MBV6320568.1"/>
    <property type="molecule type" value="Genomic_DNA"/>
</dbReference>
<dbReference type="InterPro" id="IPR050316">
    <property type="entry name" value="Tyrosinase/Hemocyanin"/>
</dbReference>
<keyword evidence="1" id="KW-0732">Signal</keyword>
<accession>A0AA41H3T0</accession>
<keyword evidence="7" id="KW-1185">Reference proteome</keyword>
<dbReference type="PANTHER" id="PTHR11474">
    <property type="entry name" value="TYROSINASE FAMILY MEMBER"/>
    <property type="match status" value="1"/>
</dbReference>
<feature type="chain" id="PRO_5041391670" evidence="1">
    <location>
        <begin position="23"/>
        <end position="538"/>
    </location>
</feature>
<organism evidence="4 6">
    <name type="scientific">Duganella violaceipulchra</name>
    <dbReference type="NCBI Taxonomy" id="2849652"/>
    <lineage>
        <taxon>Bacteria</taxon>
        <taxon>Pseudomonadati</taxon>
        <taxon>Pseudomonadota</taxon>
        <taxon>Betaproteobacteria</taxon>
        <taxon>Burkholderiales</taxon>
        <taxon>Oxalobacteraceae</taxon>
        <taxon>Telluria group</taxon>
        <taxon>Duganella</taxon>
    </lineage>
</organism>
<evidence type="ECO:0000313" key="4">
    <source>
        <dbReference type="EMBL" id="MBV6320568.1"/>
    </source>
</evidence>
<evidence type="ECO:0000313" key="7">
    <source>
        <dbReference type="Proteomes" id="UP001162889"/>
    </source>
</evidence>
<evidence type="ECO:0000259" key="2">
    <source>
        <dbReference type="PROSITE" id="PS00497"/>
    </source>
</evidence>
<dbReference type="Proteomes" id="UP001155901">
    <property type="component" value="Unassembled WGS sequence"/>
</dbReference>
<comment type="caution">
    <text evidence="4">The sequence shown here is derived from an EMBL/GenBank/DDBJ whole genome shotgun (WGS) entry which is preliminary data.</text>
</comment>
<dbReference type="InterPro" id="IPR002227">
    <property type="entry name" value="Tyrosinase_Cu-bd"/>
</dbReference>
<evidence type="ECO:0000313" key="6">
    <source>
        <dbReference type="Proteomes" id="UP001155901"/>
    </source>
</evidence>
<dbReference type="AlphaFoldDB" id="A0AA41H3T0"/>
<sequence length="538" mass="59128">MNPILLTLLAGLLLAGPFSAGAQDDVRPVHYRKSIDDLTPAELEAFKHAVAELKSKSQLNVYDRSGYLWQSWVHDCPAVQVNQTRAAPLSAQDLQQVLANPNRNSCDVRGFLDFGPGIDTRFHPEHPGECEHQKNTFLQWHRAQLYYFEQALRASDPDGQRGPSTRDVALPYWNFTRKPSGVRYPQAFEDPDSPLFDATRIRARLPSAMATASPYLLAYQIYYMDWPEFGGDEYGSNGGGALETRIHNHMHAFYIGGNMADNATAGMDPLFYAFHNFLDYSLEKWLDEHGDAGITGDGRSAQMRAQQDNKLPKPIGWSAGSAGTLPAADSYTPHMGQADLYFDTIKQGYGYQPPYGGEFIRRNAIQRLIDAHQGAGFVFGDNQKSLFAALLSDDAADGPVGQPSITVGSKYAIPTATGTTKRYLRLQRKADAPDYSFQADVYLHPGQPRIADKTFRDRYLVSSTSHWGLSGHGHGGALCIAIEVNGIINSLVPTHHGAAWHLTAAVTTNERGAGQISKADFELPVISANGCAPVPHQH</sequence>
<feature type="domain" description="Tyrosinase copper-binding" evidence="3">
    <location>
        <begin position="268"/>
        <end position="279"/>
    </location>
</feature>
<reference evidence="4" key="1">
    <citation type="submission" date="2021-07" db="EMBL/GenBank/DDBJ databases">
        <title>Characterization of violacein-producing bacteria and related species.</title>
        <authorList>
            <person name="Wilson H.S."/>
            <person name="De Leon M.E."/>
        </authorList>
    </citation>
    <scope>NUCLEOTIDE SEQUENCE</scope>
    <source>
        <strain evidence="4">HSC-15S17</strain>
    </source>
</reference>